<keyword evidence="9" id="KW-0812">Transmembrane</keyword>
<evidence type="ECO:0000256" key="4">
    <source>
        <dbReference type="ARBA" id="ARBA00022679"/>
    </source>
</evidence>
<accession>A0ABS4JVR6</accession>
<dbReference type="PROSITE" id="PS50109">
    <property type="entry name" value="HIS_KIN"/>
    <property type="match status" value="1"/>
</dbReference>
<feature type="transmembrane region" description="Helical" evidence="9">
    <location>
        <begin position="35"/>
        <end position="52"/>
    </location>
</feature>
<keyword evidence="4" id="KW-0808">Transferase</keyword>
<dbReference type="SMART" id="SM00065">
    <property type="entry name" value="GAF"/>
    <property type="match status" value="1"/>
</dbReference>
<dbReference type="PANTHER" id="PTHR24421">
    <property type="entry name" value="NITRATE/NITRITE SENSOR PROTEIN NARX-RELATED"/>
    <property type="match status" value="1"/>
</dbReference>
<dbReference type="InterPro" id="IPR003594">
    <property type="entry name" value="HATPase_dom"/>
</dbReference>
<comment type="caution">
    <text evidence="11">The sequence shown here is derived from an EMBL/GenBank/DDBJ whole genome shotgun (WGS) entry which is preliminary data.</text>
</comment>
<feature type="domain" description="Histidine kinase" evidence="10">
    <location>
        <begin position="475"/>
        <end position="567"/>
    </location>
</feature>
<dbReference type="RefSeq" id="WP_209467703.1">
    <property type="nucleotide sequence ID" value="NZ_JAGGLG010000031.1"/>
</dbReference>
<proteinExistence type="predicted"/>
<evidence type="ECO:0000256" key="2">
    <source>
        <dbReference type="ARBA" id="ARBA00012438"/>
    </source>
</evidence>
<dbReference type="InterPro" id="IPR000014">
    <property type="entry name" value="PAS"/>
</dbReference>
<keyword evidence="9" id="KW-1133">Transmembrane helix</keyword>
<dbReference type="Pfam" id="PF13185">
    <property type="entry name" value="GAF_2"/>
    <property type="match status" value="1"/>
</dbReference>
<protein>
    <recommendedName>
        <fullName evidence="2">histidine kinase</fullName>
        <ecNumber evidence="2">2.7.13.3</ecNumber>
    </recommendedName>
</protein>
<keyword evidence="6" id="KW-0418">Kinase</keyword>
<evidence type="ECO:0000256" key="8">
    <source>
        <dbReference type="ARBA" id="ARBA00023012"/>
    </source>
</evidence>
<name>A0ABS4JVR6_9FIRM</name>
<keyword evidence="5" id="KW-0547">Nucleotide-binding</keyword>
<dbReference type="Gene3D" id="3.30.450.20">
    <property type="entry name" value="PAS domain"/>
    <property type="match status" value="1"/>
</dbReference>
<dbReference type="Gene3D" id="3.30.565.10">
    <property type="entry name" value="Histidine kinase-like ATPase, C-terminal domain"/>
    <property type="match status" value="1"/>
</dbReference>
<evidence type="ECO:0000313" key="12">
    <source>
        <dbReference type="Proteomes" id="UP001519289"/>
    </source>
</evidence>
<dbReference type="Pfam" id="PF02518">
    <property type="entry name" value="HATPase_c"/>
    <property type="match status" value="1"/>
</dbReference>
<evidence type="ECO:0000256" key="7">
    <source>
        <dbReference type="ARBA" id="ARBA00022840"/>
    </source>
</evidence>
<dbReference type="InterPro" id="IPR036890">
    <property type="entry name" value="HATPase_C_sf"/>
</dbReference>
<evidence type="ECO:0000256" key="9">
    <source>
        <dbReference type="SAM" id="Phobius"/>
    </source>
</evidence>
<dbReference type="InterPro" id="IPR035965">
    <property type="entry name" value="PAS-like_dom_sf"/>
</dbReference>
<keyword evidence="7" id="KW-0067">ATP-binding</keyword>
<dbReference type="Gene3D" id="3.30.450.40">
    <property type="match status" value="1"/>
</dbReference>
<reference evidence="11 12" key="1">
    <citation type="submission" date="2021-03" db="EMBL/GenBank/DDBJ databases">
        <title>Genomic Encyclopedia of Type Strains, Phase IV (KMG-IV): sequencing the most valuable type-strain genomes for metagenomic binning, comparative biology and taxonomic classification.</title>
        <authorList>
            <person name="Goeker M."/>
        </authorList>
    </citation>
    <scope>NUCLEOTIDE SEQUENCE [LARGE SCALE GENOMIC DNA]</scope>
    <source>
        <strain evidence="11 12">DSM 27138</strain>
    </source>
</reference>
<keyword evidence="8" id="KW-0902">Two-component regulatory system</keyword>
<dbReference type="Pfam" id="PF13426">
    <property type="entry name" value="PAS_9"/>
    <property type="match status" value="1"/>
</dbReference>
<dbReference type="SUPFAM" id="SSF55874">
    <property type="entry name" value="ATPase domain of HSP90 chaperone/DNA topoisomerase II/histidine kinase"/>
    <property type="match status" value="1"/>
</dbReference>
<dbReference type="Gene3D" id="1.20.5.1930">
    <property type="match status" value="1"/>
</dbReference>
<gene>
    <name evidence="11" type="ORF">J2Z79_003041</name>
</gene>
<organism evidence="11 12">
    <name type="scientific">Symbiobacterium terraclitae</name>
    <dbReference type="NCBI Taxonomy" id="557451"/>
    <lineage>
        <taxon>Bacteria</taxon>
        <taxon>Bacillati</taxon>
        <taxon>Bacillota</taxon>
        <taxon>Clostridia</taxon>
        <taxon>Eubacteriales</taxon>
        <taxon>Symbiobacteriaceae</taxon>
        <taxon>Symbiobacterium</taxon>
    </lineage>
</organism>
<keyword evidence="3" id="KW-0597">Phosphoprotein</keyword>
<dbReference type="InterPro" id="IPR005467">
    <property type="entry name" value="His_kinase_dom"/>
</dbReference>
<dbReference type="Proteomes" id="UP001519289">
    <property type="component" value="Unassembled WGS sequence"/>
</dbReference>
<dbReference type="InterPro" id="IPR050482">
    <property type="entry name" value="Sensor_HK_TwoCompSys"/>
</dbReference>
<evidence type="ECO:0000313" key="11">
    <source>
        <dbReference type="EMBL" id="MBP2019599.1"/>
    </source>
</evidence>
<dbReference type="SUPFAM" id="SSF55785">
    <property type="entry name" value="PYP-like sensor domain (PAS domain)"/>
    <property type="match status" value="1"/>
</dbReference>
<dbReference type="EC" id="2.7.13.3" evidence="2"/>
<dbReference type="InterPro" id="IPR011712">
    <property type="entry name" value="Sig_transdc_His_kin_sub3_dim/P"/>
</dbReference>
<sequence>MEMRRMRPAVTAISAGAVLIVEVLRRSGHLQESWIWTAVLVAGVVLFTHMVFNRLEALGRTLDLQQQRMERLFSSTAVGIVLVGQGCRILRANPAACRLTEYAAADLEGKKVCSDLFTRDSAGQPICFSQCLGMVARGDTSQMRNMSLRTRSGREVAVAVSVTALSADEFYLLFWDVSERTRLERELALRRRQVESLYQVGRELAAVGDLDRNLERLLEKARGVMEADVAGWGTLHEGTLELTWQVVVGPDAAGALPPLPLAGSVVGRLLVAGRPYVTQDIRADVAANGEAAAAVGRLGLKAALAVPMRVHDRQYGVLFVGHRRRVRMNDEDLMLLSNLASHLSIAVENVDLLARMRHLAALEERQRLAREMHDSFGQTLTLFGVRLHLMEGMARVGQTEELLSEIVDLRAVLKESHQDVRRSIFQLKESGPPLAPLWERWAEHLRLFQEQTGIRVEMTGRDAVPAHLPDRVESQLTRVVQEALNNVRNHSGARTVSFNAWRDGHSLVLAIRDDGCGFELEKTPGPAQFHFGLGIMRERMESVQGRLEITSELGRGTTVKFAVPVAEGGSNHVADQGAVGR</sequence>
<dbReference type="EMBL" id="JAGGLG010000031">
    <property type="protein sequence ID" value="MBP2019599.1"/>
    <property type="molecule type" value="Genomic_DNA"/>
</dbReference>
<keyword evidence="12" id="KW-1185">Reference proteome</keyword>
<dbReference type="CDD" id="cd00130">
    <property type="entry name" value="PAS"/>
    <property type="match status" value="1"/>
</dbReference>
<evidence type="ECO:0000256" key="6">
    <source>
        <dbReference type="ARBA" id="ARBA00022777"/>
    </source>
</evidence>
<dbReference type="CDD" id="cd16917">
    <property type="entry name" value="HATPase_UhpB-NarQ-NarX-like"/>
    <property type="match status" value="1"/>
</dbReference>
<dbReference type="InterPro" id="IPR003018">
    <property type="entry name" value="GAF"/>
</dbReference>
<dbReference type="SUPFAM" id="SSF55781">
    <property type="entry name" value="GAF domain-like"/>
    <property type="match status" value="1"/>
</dbReference>
<comment type="catalytic activity">
    <reaction evidence="1">
        <text>ATP + protein L-histidine = ADP + protein N-phospho-L-histidine.</text>
        <dbReference type="EC" id="2.7.13.3"/>
    </reaction>
</comment>
<evidence type="ECO:0000256" key="3">
    <source>
        <dbReference type="ARBA" id="ARBA00022553"/>
    </source>
</evidence>
<dbReference type="PANTHER" id="PTHR24421:SF10">
    <property type="entry name" value="NITRATE_NITRITE SENSOR PROTEIN NARQ"/>
    <property type="match status" value="1"/>
</dbReference>
<evidence type="ECO:0000256" key="5">
    <source>
        <dbReference type="ARBA" id="ARBA00022741"/>
    </source>
</evidence>
<evidence type="ECO:0000259" key="10">
    <source>
        <dbReference type="PROSITE" id="PS50109"/>
    </source>
</evidence>
<keyword evidence="9" id="KW-0472">Membrane</keyword>
<dbReference type="InterPro" id="IPR029016">
    <property type="entry name" value="GAF-like_dom_sf"/>
</dbReference>
<dbReference type="SMART" id="SM00387">
    <property type="entry name" value="HATPase_c"/>
    <property type="match status" value="1"/>
</dbReference>
<dbReference type="SMART" id="SM00091">
    <property type="entry name" value="PAS"/>
    <property type="match status" value="1"/>
</dbReference>
<dbReference type="Pfam" id="PF07730">
    <property type="entry name" value="HisKA_3"/>
    <property type="match status" value="1"/>
</dbReference>
<dbReference type="NCBIfam" id="TIGR00229">
    <property type="entry name" value="sensory_box"/>
    <property type="match status" value="1"/>
</dbReference>
<evidence type="ECO:0000256" key="1">
    <source>
        <dbReference type="ARBA" id="ARBA00000085"/>
    </source>
</evidence>